<dbReference type="AlphaFoldDB" id="A0AAU8LRW4"/>
<evidence type="ECO:0000256" key="1">
    <source>
        <dbReference type="SAM" id="SignalP"/>
    </source>
</evidence>
<dbReference type="KEGG" id="eaj:Q3M24_15225"/>
<sequence>MERQFKKYMSTALLLFLSSQANFLEAQEYNKIDSSPQSDLPMATVIYNDEIPGQSTPSSPASTVQKQNISAPIVAPVDSIPTSYSGGQEMQVMQVEEEEKIDADGRVFGYRNGYVHAALGVSGEWTDNLYNTDTEKEENFLTTISPSVWLTWPRRSRRPLQVAADNTAVGGLQYSQNEYDVYNKIEFYLAGKMDFMTYSADSELNHTEGRLQGQVVYKPYERLTLQLIDNYSHSQDIFNIAEANAENDRVYDTNVFKGGADWRISDKVSARVGYTNHLLSYDLEENNFMDRTDQGFDGALAYDYSPKTSFSISGSLLKATYEEDDMPDNENIFLQAGINWQATVKTAFRVNAGYQTVDYDEDWDSDKAESIATTLNDGEDSFFFEAQGIWQATRKSEFLLNSKYNIEQSDSEYALNKTVWASRLAYGYRFTGRIRGALNFIYEDSDYDQFDGSSRLDERWNFSPSLDYAFRKWLALTVYYSFDKKDSNFDELDYETNALGIGARGTF</sequence>
<dbReference type="Pfam" id="PF10082">
    <property type="entry name" value="BBP2_2"/>
    <property type="match status" value="1"/>
</dbReference>
<organism evidence="2">
    <name type="scientific">Candidatus Electrothrix aestuarii</name>
    <dbReference type="NCBI Taxonomy" id="3062594"/>
    <lineage>
        <taxon>Bacteria</taxon>
        <taxon>Pseudomonadati</taxon>
        <taxon>Thermodesulfobacteriota</taxon>
        <taxon>Desulfobulbia</taxon>
        <taxon>Desulfobulbales</taxon>
        <taxon>Desulfobulbaceae</taxon>
        <taxon>Candidatus Electrothrix</taxon>
    </lineage>
</organism>
<gene>
    <name evidence="2" type="ORF">Q3M24_15225</name>
</gene>
<name>A0AAU8LRW4_9BACT</name>
<reference evidence="2" key="1">
    <citation type="journal article" date="2024" name="Syst. Appl. Microbiol.">
        <title>First single-strain enrichments of Electrothrix cable bacteria, description of E. aestuarii sp. nov. and E. rattekaaiensis sp. nov., and proposal of a cable bacteria taxonomy following the rules of the SeqCode.</title>
        <authorList>
            <person name="Plum-Jensen L.E."/>
            <person name="Schramm A."/>
            <person name="Marshall I.P.G."/>
        </authorList>
    </citation>
    <scope>NUCLEOTIDE SEQUENCE</scope>
    <source>
        <strain evidence="2">Rat1</strain>
    </source>
</reference>
<accession>A0AAU8LRW4</accession>
<dbReference type="InterPro" id="IPR018759">
    <property type="entry name" value="BBP2_2"/>
</dbReference>
<dbReference type="SUPFAM" id="SSF56935">
    <property type="entry name" value="Porins"/>
    <property type="match status" value="2"/>
</dbReference>
<feature type="signal peptide" evidence="1">
    <location>
        <begin position="1"/>
        <end position="26"/>
    </location>
</feature>
<evidence type="ECO:0000313" key="2">
    <source>
        <dbReference type="EMBL" id="XCN71651.1"/>
    </source>
</evidence>
<feature type="chain" id="PRO_5043605469" evidence="1">
    <location>
        <begin position="27"/>
        <end position="507"/>
    </location>
</feature>
<proteinExistence type="predicted"/>
<reference evidence="2" key="2">
    <citation type="submission" date="2024-06" db="EMBL/GenBank/DDBJ databases">
        <authorList>
            <person name="Plum-Jensen L.E."/>
            <person name="Schramm A."/>
            <person name="Marshall I.P.G."/>
        </authorList>
    </citation>
    <scope>NUCLEOTIDE SEQUENCE</scope>
    <source>
        <strain evidence="2">Rat1</strain>
    </source>
</reference>
<keyword evidence="1" id="KW-0732">Signal</keyword>
<dbReference type="EMBL" id="CP159373">
    <property type="protein sequence ID" value="XCN71651.1"/>
    <property type="molecule type" value="Genomic_DNA"/>
</dbReference>
<protein>
    <submittedName>
        <fullName evidence="2">Outer membrane beta-barrel protein</fullName>
    </submittedName>
</protein>